<dbReference type="EMBL" id="BBMS01000024">
    <property type="protein sequence ID" value="GAL26963.1"/>
    <property type="molecule type" value="Genomic_DNA"/>
</dbReference>
<keyword evidence="1" id="KW-1133">Transmembrane helix</keyword>
<feature type="transmembrane region" description="Helical" evidence="1">
    <location>
        <begin position="12"/>
        <end position="30"/>
    </location>
</feature>
<proteinExistence type="predicted"/>
<keyword evidence="1" id="KW-0472">Membrane</keyword>
<accession>A0ABQ0JDX3</accession>
<gene>
    <name evidence="2" type="ORF">JCM19239_4306</name>
</gene>
<keyword evidence="3" id="KW-1185">Reference proteome</keyword>
<evidence type="ECO:0000256" key="1">
    <source>
        <dbReference type="SAM" id="Phobius"/>
    </source>
</evidence>
<feature type="transmembrane region" description="Helical" evidence="1">
    <location>
        <begin position="66"/>
        <end position="86"/>
    </location>
</feature>
<evidence type="ECO:0000313" key="3">
    <source>
        <dbReference type="Proteomes" id="UP000029223"/>
    </source>
</evidence>
<reference evidence="3" key="1">
    <citation type="submission" date="2014-09" db="EMBL/GenBank/DDBJ databases">
        <title>Vibrio variabilis JCM 19239. (C206) whole genome shotgun sequence.</title>
        <authorList>
            <person name="Sawabe T."/>
            <person name="Meirelles P."/>
            <person name="Nakanishi M."/>
            <person name="Sayaka M."/>
            <person name="Hattori M."/>
            <person name="Ohkuma M."/>
        </authorList>
    </citation>
    <scope>NUCLEOTIDE SEQUENCE [LARGE SCALE GENOMIC DNA]</scope>
    <source>
        <strain evidence="3">JCM 19239</strain>
    </source>
</reference>
<reference evidence="3" key="2">
    <citation type="submission" date="2014-09" db="EMBL/GenBank/DDBJ databases">
        <authorList>
            <consortium name="NBRP consortium"/>
            <person name="Sawabe T."/>
            <person name="Meirelles P."/>
            <person name="Nakanishi M."/>
            <person name="Sayaka M."/>
            <person name="Hattori M."/>
            <person name="Ohkuma M."/>
        </authorList>
    </citation>
    <scope>NUCLEOTIDE SEQUENCE [LARGE SCALE GENOMIC DNA]</scope>
    <source>
        <strain evidence="3">JCM 19239</strain>
    </source>
</reference>
<comment type="caution">
    <text evidence="2">The sequence shown here is derived from an EMBL/GenBank/DDBJ whole genome shotgun (WGS) entry which is preliminary data.</text>
</comment>
<name>A0ABQ0JDX3_9VIBR</name>
<dbReference type="Proteomes" id="UP000029223">
    <property type="component" value="Unassembled WGS sequence"/>
</dbReference>
<evidence type="ECO:0000313" key="2">
    <source>
        <dbReference type="EMBL" id="GAL26963.1"/>
    </source>
</evidence>
<sequence length="87" mass="9523">MAGGTLNVTEIGDMDSIIGSVVIFIGAYCIEKGRAFGPVRQAMQMMSVIPMAVPGWYWVWVTSSTLMTPITPSVCCMALWHSWLLIP</sequence>
<keyword evidence="1" id="KW-0812">Transmembrane</keyword>
<protein>
    <submittedName>
        <fullName evidence="2">Ferric iron ABC transporter permease protein</fullName>
    </submittedName>
</protein>
<organism evidence="2 3">
    <name type="scientific">Vibrio variabilis</name>
    <dbReference type="NCBI Taxonomy" id="990271"/>
    <lineage>
        <taxon>Bacteria</taxon>
        <taxon>Pseudomonadati</taxon>
        <taxon>Pseudomonadota</taxon>
        <taxon>Gammaproteobacteria</taxon>
        <taxon>Vibrionales</taxon>
        <taxon>Vibrionaceae</taxon>
        <taxon>Vibrio</taxon>
    </lineage>
</organism>